<dbReference type="InterPro" id="IPR050628">
    <property type="entry name" value="SNF2_RAD54_helicase_TF"/>
</dbReference>
<keyword evidence="1" id="KW-0547">Nucleotide-binding</keyword>
<dbReference type="GO" id="GO:0004386">
    <property type="term" value="F:helicase activity"/>
    <property type="evidence" value="ECO:0007669"/>
    <property type="project" value="UniProtKB-KW"/>
</dbReference>
<dbReference type="GO" id="GO:0016787">
    <property type="term" value="F:hydrolase activity"/>
    <property type="evidence" value="ECO:0007669"/>
    <property type="project" value="UniProtKB-KW"/>
</dbReference>
<dbReference type="InterPro" id="IPR038718">
    <property type="entry name" value="SNF2-like_sf"/>
</dbReference>
<evidence type="ECO:0000256" key="4">
    <source>
        <dbReference type="ARBA" id="ARBA00022840"/>
    </source>
</evidence>
<evidence type="ECO:0000256" key="2">
    <source>
        <dbReference type="ARBA" id="ARBA00022801"/>
    </source>
</evidence>
<comment type="caution">
    <text evidence="7">The sequence shown here is derived from an EMBL/GenBank/DDBJ whole genome shotgun (WGS) entry which is preliminary data.</text>
</comment>
<dbReference type="AlphaFoldDB" id="A0A430LMA0"/>
<dbReference type="GO" id="GO:0005634">
    <property type="term" value="C:nucleus"/>
    <property type="evidence" value="ECO:0007669"/>
    <property type="project" value="TreeGrafter"/>
</dbReference>
<organism evidence="7 8">
    <name type="scientific">Fusarium euwallaceae</name>
    <dbReference type="NCBI Taxonomy" id="1147111"/>
    <lineage>
        <taxon>Eukaryota</taxon>
        <taxon>Fungi</taxon>
        <taxon>Dikarya</taxon>
        <taxon>Ascomycota</taxon>
        <taxon>Pezizomycotina</taxon>
        <taxon>Sordariomycetes</taxon>
        <taxon>Hypocreomycetidae</taxon>
        <taxon>Hypocreales</taxon>
        <taxon>Nectriaceae</taxon>
        <taxon>Fusarium</taxon>
        <taxon>Fusarium solani species complex</taxon>
    </lineage>
</organism>
<dbReference type="Proteomes" id="UP000287124">
    <property type="component" value="Unassembled WGS sequence"/>
</dbReference>
<dbReference type="PANTHER" id="PTHR45626:SF17">
    <property type="entry name" value="HELICASE-LIKE TRANSCRIPTION FACTOR"/>
    <property type="match status" value="1"/>
</dbReference>
<gene>
    <name evidence="7" type="ORF">BHE90_008702</name>
</gene>
<dbReference type="InterPro" id="IPR027417">
    <property type="entry name" value="P-loop_NTPase"/>
</dbReference>
<dbReference type="GO" id="GO:0006281">
    <property type="term" value="P:DNA repair"/>
    <property type="evidence" value="ECO:0007669"/>
    <property type="project" value="TreeGrafter"/>
</dbReference>
<dbReference type="Pfam" id="PF00176">
    <property type="entry name" value="SNF2-rel_dom"/>
    <property type="match status" value="1"/>
</dbReference>
<evidence type="ECO:0000256" key="3">
    <source>
        <dbReference type="ARBA" id="ARBA00022806"/>
    </source>
</evidence>
<dbReference type="GO" id="GO:0008094">
    <property type="term" value="F:ATP-dependent activity, acting on DNA"/>
    <property type="evidence" value="ECO:0007669"/>
    <property type="project" value="TreeGrafter"/>
</dbReference>
<reference evidence="7 8" key="1">
    <citation type="submission" date="2017-06" db="EMBL/GenBank/DDBJ databases">
        <title>Comparative genomic analysis of Ambrosia Fusariam Clade fungi.</title>
        <authorList>
            <person name="Stajich J.E."/>
            <person name="Carrillo J."/>
            <person name="Kijimoto T."/>
            <person name="Eskalen A."/>
            <person name="O'Donnell K."/>
            <person name="Kasson M."/>
        </authorList>
    </citation>
    <scope>NUCLEOTIDE SEQUENCE [LARGE SCALE GENOMIC DNA]</scope>
    <source>
        <strain evidence="7 8">UCR1854</strain>
    </source>
</reference>
<dbReference type="SUPFAM" id="SSF52540">
    <property type="entry name" value="P-loop containing nucleoside triphosphate hydrolases"/>
    <property type="match status" value="1"/>
</dbReference>
<evidence type="ECO:0000313" key="7">
    <source>
        <dbReference type="EMBL" id="RTE76833.1"/>
    </source>
</evidence>
<dbReference type="GO" id="GO:0005524">
    <property type="term" value="F:ATP binding"/>
    <property type="evidence" value="ECO:0007669"/>
    <property type="project" value="UniProtKB-KW"/>
</dbReference>
<proteinExistence type="predicted"/>
<keyword evidence="8" id="KW-1185">Reference proteome</keyword>
<dbReference type="Gene3D" id="3.40.50.10810">
    <property type="entry name" value="Tandem AAA-ATPase domain"/>
    <property type="match status" value="1"/>
</dbReference>
<feature type="domain" description="SNF2 N-terminal" evidence="6">
    <location>
        <begin position="309"/>
        <end position="414"/>
    </location>
</feature>
<dbReference type="EMBL" id="MIKF01000140">
    <property type="protein sequence ID" value="RTE76833.1"/>
    <property type="molecule type" value="Genomic_DNA"/>
</dbReference>
<protein>
    <recommendedName>
        <fullName evidence="6">SNF2 N-terminal domain-containing protein</fullName>
    </recommendedName>
</protein>
<evidence type="ECO:0000313" key="8">
    <source>
        <dbReference type="Proteomes" id="UP000287124"/>
    </source>
</evidence>
<accession>A0A430LMA0</accession>
<sequence>MLSEGDASVLAHFSDKRPASPSFENGAQRDKRNRIQAVEPDFDQHFLDVSESYQLPSFALSFDDILCDESQMALDDDNDTDMMFSRVESPASDTPPDTCFGVITTTVNSSLFRERQKDQVNTVAVDMRPWGTFVKLYTLDSSKYAGIVTEPALLKLLTEHTLKINASMIAPEPRSLKGKAKKKDSSMELSSLESTPSLRIVVYGAMRDRTDVGDLLSRAGLYFQHPSPRDIQQLDLDAEYFNPHYLVRPGCQMPRLEDLAISSDDLTPTACLDEAAKGQLMGIFDMVGDLAIKPTTTPSSRLRSRLKQHQLTALTMLSEKECSSIDIGQCPSLWEESELSSGGTAYRHRITGQEIRAPPLIAGGILADEMGLGKTLSILSLICWSMDIFDDPKTSPERPTSLTTLVVAPKSSMKLQ</sequence>
<keyword evidence="3" id="KW-0347">Helicase</keyword>
<evidence type="ECO:0000256" key="5">
    <source>
        <dbReference type="SAM" id="MobiDB-lite"/>
    </source>
</evidence>
<evidence type="ECO:0000256" key="1">
    <source>
        <dbReference type="ARBA" id="ARBA00022741"/>
    </source>
</evidence>
<feature type="region of interest" description="Disordered" evidence="5">
    <location>
        <begin position="1"/>
        <end position="30"/>
    </location>
</feature>
<evidence type="ECO:0000259" key="6">
    <source>
        <dbReference type="Pfam" id="PF00176"/>
    </source>
</evidence>
<keyword evidence="4" id="KW-0067">ATP-binding</keyword>
<dbReference type="InterPro" id="IPR000330">
    <property type="entry name" value="SNF2_N"/>
</dbReference>
<name>A0A430LMA0_9HYPO</name>
<keyword evidence="2" id="KW-0378">Hydrolase</keyword>
<dbReference type="PANTHER" id="PTHR45626">
    <property type="entry name" value="TRANSCRIPTION TERMINATION FACTOR 2-RELATED"/>
    <property type="match status" value="1"/>
</dbReference>